<dbReference type="GeneID" id="24797105"/>
<evidence type="ECO:0008006" key="3">
    <source>
        <dbReference type="Google" id="ProtNLM"/>
    </source>
</evidence>
<dbReference type="HOGENOM" id="CLU_069530_0_0_2"/>
<name>A0A0A7GF16_GEOAI</name>
<organism evidence="1 2">
    <name type="scientific">Geoglobus acetivorans</name>
    <dbReference type="NCBI Taxonomy" id="565033"/>
    <lineage>
        <taxon>Archaea</taxon>
        <taxon>Methanobacteriati</taxon>
        <taxon>Methanobacteriota</taxon>
        <taxon>Archaeoglobi</taxon>
        <taxon>Archaeoglobales</taxon>
        <taxon>Archaeoglobaceae</taxon>
        <taxon>Geoglobus</taxon>
    </lineage>
</organism>
<dbReference type="AlphaFoldDB" id="A0A0A7GF16"/>
<dbReference type="STRING" id="565033.GACE_0503"/>
<gene>
    <name evidence="1" type="ORF">GACE_0503</name>
</gene>
<evidence type="ECO:0000313" key="1">
    <source>
        <dbReference type="EMBL" id="AIY89556.1"/>
    </source>
</evidence>
<dbReference type="EMBL" id="CP009552">
    <property type="protein sequence ID" value="AIY89556.1"/>
    <property type="molecule type" value="Genomic_DNA"/>
</dbReference>
<dbReference type="eggNOG" id="arCOG04525">
    <property type="taxonomic scope" value="Archaea"/>
</dbReference>
<reference evidence="1 2" key="1">
    <citation type="journal article" date="2015" name="Appl. Environ. Microbiol.">
        <title>The Geoglobus acetivorans genome: Fe(III) reduction, acetate utilization, autotrophic growth, and degradation of aromatic compounds in a hyperthermophilic archaeon.</title>
        <authorList>
            <person name="Mardanov A.V."/>
            <person name="Slododkina G.B."/>
            <person name="Slobodkin A.I."/>
            <person name="Beletsky A.V."/>
            <person name="Gavrilov S.N."/>
            <person name="Kublanov I.V."/>
            <person name="Bonch-Osmolovskaya E.A."/>
            <person name="Skryabin K.G."/>
            <person name="Ravin N.V."/>
        </authorList>
    </citation>
    <scope>NUCLEOTIDE SEQUENCE [LARGE SCALE GENOMIC DNA]</scope>
    <source>
        <strain evidence="1 2">SBH6</strain>
    </source>
</reference>
<proteinExistence type="predicted"/>
<dbReference type="RefSeq" id="WP_048090912.1">
    <property type="nucleotide sequence ID" value="NZ_CP009552.1"/>
</dbReference>
<dbReference type="Proteomes" id="UP000030624">
    <property type="component" value="Chromosome"/>
</dbReference>
<dbReference type="KEGG" id="gac:GACE_0503"/>
<protein>
    <recommendedName>
        <fullName evidence="3">Sulfatase N-terminal domain-containing protein</fullName>
    </recommendedName>
</protein>
<sequence length="322" mass="37616">MLSKIYDSIMNVLTTILFGPTKSTDNVFNLNWDYLIILDACRYDVFSKVYKVFFSSNIKFEKIISLGSMTAEFVGNCFSDKEVLRKMQDVVFINSNPVVDKTLSNLGVDPKKVFYKYIPVWKKYWDYNIGTVMPENVYNVALRTYINYPNKRMIIWFLQPHFPYLDEKFKHLNDIGKEFMNKSLLNNSENNFIILLRILKRIITKGYLSAGIPEKLSEYMRHNSADVWRAYTSNLLSALKYVKKLAEILPGKIIITSDHGESFGERLTKLLPMEIYGHPSRIRMPSLIEVPCLEVENNISQKESIRKAYRDLLYSCIVVKER</sequence>
<dbReference type="Gene3D" id="3.40.720.10">
    <property type="entry name" value="Alkaline Phosphatase, subunit A"/>
    <property type="match status" value="1"/>
</dbReference>
<dbReference type="InterPro" id="IPR017850">
    <property type="entry name" value="Alkaline_phosphatase_core_sf"/>
</dbReference>
<accession>A0A0A7GF16</accession>
<evidence type="ECO:0000313" key="2">
    <source>
        <dbReference type="Proteomes" id="UP000030624"/>
    </source>
</evidence>